<dbReference type="GO" id="GO:0008615">
    <property type="term" value="P:pyridoxine biosynthetic process"/>
    <property type="evidence" value="ECO:0007669"/>
    <property type="project" value="InterPro"/>
</dbReference>
<accession>A0AA49JHJ2</accession>
<dbReference type="InterPro" id="IPR000659">
    <property type="entry name" value="Pyridox_Oxase"/>
</dbReference>
<evidence type="ECO:0000259" key="5">
    <source>
        <dbReference type="Pfam" id="PF12766"/>
    </source>
</evidence>
<dbReference type="RefSeq" id="WP_322345835.1">
    <property type="nucleotide sequence ID" value="NZ_CP129968.2"/>
</dbReference>
<evidence type="ECO:0000256" key="4">
    <source>
        <dbReference type="ARBA" id="ARBA00023002"/>
    </source>
</evidence>
<keyword evidence="3" id="KW-0288">FMN</keyword>
<name>A0AA49JHJ2_9BACT</name>
<protein>
    <submittedName>
        <fullName evidence="6">Pyridoxamine 5'-phosphate oxidase family protein</fullName>
    </submittedName>
</protein>
<dbReference type="Pfam" id="PF12766">
    <property type="entry name" value="Pyridox_oxase_2"/>
    <property type="match status" value="1"/>
</dbReference>
<gene>
    <name evidence="6" type="ORF">QYS47_27310</name>
</gene>
<dbReference type="EMBL" id="CP129968">
    <property type="protein sequence ID" value="WKK80756.2"/>
    <property type="molecule type" value="Genomic_DNA"/>
</dbReference>
<dbReference type="Gene3D" id="2.30.110.10">
    <property type="entry name" value="Electron Transport, Fmn-binding Protein, Chain A"/>
    <property type="match status" value="1"/>
</dbReference>
<dbReference type="SUPFAM" id="SSF50475">
    <property type="entry name" value="FMN-binding split barrel"/>
    <property type="match status" value="1"/>
</dbReference>
<sequence length="189" mass="22046">MSLINSESTLDEINETVLNLLNRAGNDPKSAYRYIVFNTISEDFPNTRYVVLRKFDKKELELYVYTDYRSGKVHEIEANPRVSILAYDKQKKLQLKLKTHAKLHYKDEVSNHHWNSIISGKESYNTKLNPGKPIESLTEGHKLKPEIDDKHFTVIILKLQLMEVLQLNKEGHIRAKFDFENSDQSFLVP</sequence>
<dbReference type="KEGG" id="marp:QYS47_27310"/>
<reference evidence="6" key="1">
    <citation type="submission" date="2023-08" db="EMBL/GenBank/DDBJ databases">
        <title>Comparative genomics and taxonomic characterization of three novel marine species of genus Marivirga.</title>
        <authorList>
            <person name="Muhammad N."/>
            <person name="Kim S.-G."/>
        </authorList>
    </citation>
    <scope>NUCLEOTIDE SEQUENCE</scope>
    <source>
        <strain evidence="6">BKB1-2</strain>
    </source>
</reference>
<proteinExistence type="predicted"/>
<keyword evidence="2" id="KW-0285">Flavoprotein</keyword>
<feature type="domain" description="Pyridoxamine 5'-phosphate oxidase Alr4036 family FMN-binding" evidence="5">
    <location>
        <begin position="26"/>
        <end position="103"/>
    </location>
</feature>
<evidence type="ECO:0000256" key="1">
    <source>
        <dbReference type="ARBA" id="ARBA00001917"/>
    </source>
</evidence>
<dbReference type="GO" id="GO:0004733">
    <property type="term" value="F:pyridoxamine phosphate oxidase activity"/>
    <property type="evidence" value="ECO:0007669"/>
    <property type="project" value="InterPro"/>
</dbReference>
<evidence type="ECO:0000313" key="6">
    <source>
        <dbReference type="EMBL" id="WKK80756.2"/>
    </source>
</evidence>
<dbReference type="InterPro" id="IPR012349">
    <property type="entry name" value="Split_barrel_FMN-bd"/>
</dbReference>
<dbReference type="GO" id="GO:0010181">
    <property type="term" value="F:FMN binding"/>
    <property type="evidence" value="ECO:0007669"/>
    <property type="project" value="InterPro"/>
</dbReference>
<evidence type="ECO:0000256" key="3">
    <source>
        <dbReference type="ARBA" id="ARBA00022643"/>
    </source>
</evidence>
<dbReference type="PANTHER" id="PTHR10851:SF3">
    <property type="entry name" value="PYRIDOXINE_PYRIDOXAMINE 5'-PHOSPHATE OXIDASE 2"/>
    <property type="match status" value="1"/>
</dbReference>
<evidence type="ECO:0000256" key="2">
    <source>
        <dbReference type="ARBA" id="ARBA00022630"/>
    </source>
</evidence>
<dbReference type="InterPro" id="IPR024624">
    <property type="entry name" value="Pyridox_Oxase_Alr4036_FMN-bd"/>
</dbReference>
<organism evidence="6">
    <name type="scientific">Marivirga arenosa</name>
    <dbReference type="NCBI Taxonomy" id="3059076"/>
    <lineage>
        <taxon>Bacteria</taxon>
        <taxon>Pseudomonadati</taxon>
        <taxon>Bacteroidota</taxon>
        <taxon>Cytophagia</taxon>
        <taxon>Cytophagales</taxon>
        <taxon>Marivirgaceae</taxon>
        <taxon>Marivirga</taxon>
    </lineage>
</organism>
<comment type="cofactor">
    <cofactor evidence="1">
        <name>FMN</name>
        <dbReference type="ChEBI" id="CHEBI:58210"/>
    </cofactor>
</comment>
<dbReference type="AlphaFoldDB" id="A0AA49JHJ2"/>
<dbReference type="Proteomes" id="UP001232019">
    <property type="component" value="Chromosome"/>
</dbReference>
<dbReference type="PANTHER" id="PTHR10851">
    <property type="entry name" value="PYRIDOXINE-5-PHOSPHATE OXIDASE"/>
    <property type="match status" value="1"/>
</dbReference>
<keyword evidence="4" id="KW-0560">Oxidoreductase</keyword>